<evidence type="ECO:0000313" key="2">
    <source>
        <dbReference type="Proteomes" id="UP001222027"/>
    </source>
</evidence>
<keyword evidence="2" id="KW-1185">Reference proteome</keyword>
<accession>A0AAV8QI47</accession>
<name>A0AAV8QI47_ENSVE</name>
<proteinExistence type="predicted"/>
<reference evidence="1 2" key="1">
    <citation type="submission" date="2022-12" db="EMBL/GenBank/DDBJ databases">
        <title>Chromosome-scale assembly of the Ensete ventricosum genome.</title>
        <authorList>
            <person name="Dussert Y."/>
            <person name="Stocks J."/>
            <person name="Wendawek A."/>
            <person name="Woldeyes F."/>
            <person name="Nichols R.A."/>
            <person name="Borrell J.S."/>
        </authorList>
    </citation>
    <scope>NUCLEOTIDE SEQUENCE [LARGE SCALE GENOMIC DNA]</scope>
    <source>
        <strain evidence="2">cv. Maze</strain>
        <tissue evidence="1">Seeds</tissue>
    </source>
</reference>
<organism evidence="1 2">
    <name type="scientific">Ensete ventricosum</name>
    <name type="common">Abyssinian banana</name>
    <name type="synonym">Musa ensete</name>
    <dbReference type="NCBI Taxonomy" id="4639"/>
    <lineage>
        <taxon>Eukaryota</taxon>
        <taxon>Viridiplantae</taxon>
        <taxon>Streptophyta</taxon>
        <taxon>Embryophyta</taxon>
        <taxon>Tracheophyta</taxon>
        <taxon>Spermatophyta</taxon>
        <taxon>Magnoliopsida</taxon>
        <taxon>Liliopsida</taxon>
        <taxon>Zingiberales</taxon>
        <taxon>Musaceae</taxon>
        <taxon>Ensete</taxon>
    </lineage>
</organism>
<protein>
    <submittedName>
        <fullName evidence="1">Uncharacterized protein</fullName>
    </submittedName>
</protein>
<gene>
    <name evidence="1" type="ORF">OPV22_024957</name>
</gene>
<sequence length="153" mass="17645">MRFPPPCRPRSSPLLFLVLPSSPLALIRRRFRLSAGCSDTSSTAPTPSPPPHPPPGRITLSDSCRLERFDKVVIFICFDDPLALIVIWHQVSWQENEVPQEVKSYTFLLPHPFLWLSWLWMTNYQYNNGRWQLPPLTLSSFEVDSLDNQLELA</sequence>
<dbReference type="EMBL" id="JAQQAF010000007">
    <property type="protein sequence ID" value="KAJ8470614.1"/>
    <property type="molecule type" value="Genomic_DNA"/>
</dbReference>
<evidence type="ECO:0000313" key="1">
    <source>
        <dbReference type="EMBL" id="KAJ8470614.1"/>
    </source>
</evidence>
<dbReference type="AlphaFoldDB" id="A0AAV8QI47"/>
<comment type="caution">
    <text evidence="1">The sequence shown here is derived from an EMBL/GenBank/DDBJ whole genome shotgun (WGS) entry which is preliminary data.</text>
</comment>
<dbReference type="Proteomes" id="UP001222027">
    <property type="component" value="Unassembled WGS sequence"/>
</dbReference>